<keyword evidence="1" id="KW-0479">Metal-binding</keyword>
<name>A0ABN9LHM8_9NEOB</name>
<accession>A0ABN9LHM8</accession>
<organism evidence="5 6">
    <name type="scientific">Ranitomeya imitator</name>
    <name type="common">mimic poison frog</name>
    <dbReference type="NCBI Taxonomy" id="111125"/>
    <lineage>
        <taxon>Eukaryota</taxon>
        <taxon>Metazoa</taxon>
        <taxon>Chordata</taxon>
        <taxon>Craniata</taxon>
        <taxon>Vertebrata</taxon>
        <taxon>Euteleostomi</taxon>
        <taxon>Amphibia</taxon>
        <taxon>Batrachia</taxon>
        <taxon>Anura</taxon>
        <taxon>Neobatrachia</taxon>
        <taxon>Hyloidea</taxon>
        <taxon>Dendrobatidae</taxon>
        <taxon>Dendrobatinae</taxon>
        <taxon>Ranitomeya</taxon>
    </lineage>
</organism>
<dbReference type="PROSITE" id="PS50081">
    <property type="entry name" value="ZF_DAG_PE_2"/>
    <property type="match status" value="1"/>
</dbReference>
<dbReference type="PROSITE" id="PS00479">
    <property type="entry name" value="ZF_DAG_PE_1"/>
    <property type="match status" value="1"/>
</dbReference>
<comment type="caution">
    <text evidence="5">The sequence shown here is derived from an EMBL/GenBank/DDBJ whole genome shotgun (WGS) entry which is preliminary data.</text>
</comment>
<dbReference type="Proteomes" id="UP001176940">
    <property type="component" value="Unassembled WGS sequence"/>
</dbReference>
<dbReference type="InterPro" id="IPR020454">
    <property type="entry name" value="DAG/PE-bd"/>
</dbReference>
<dbReference type="Pfam" id="PF00168">
    <property type="entry name" value="C2"/>
    <property type="match status" value="1"/>
</dbReference>
<dbReference type="PRINTS" id="PR00008">
    <property type="entry name" value="DAGPEDOMAIN"/>
</dbReference>
<feature type="non-terminal residue" evidence="5">
    <location>
        <position position="273"/>
    </location>
</feature>
<evidence type="ECO:0000256" key="2">
    <source>
        <dbReference type="ARBA" id="ARBA00022833"/>
    </source>
</evidence>
<dbReference type="Pfam" id="PF00130">
    <property type="entry name" value="C1_1"/>
    <property type="match status" value="1"/>
</dbReference>
<dbReference type="InterPro" id="IPR046349">
    <property type="entry name" value="C1-like_sf"/>
</dbReference>
<feature type="domain" description="Phorbol-ester/DAG-type" evidence="4">
    <location>
        <begin position="105"/>
        <end position="155"/>
    </location>
</feature>
<dbReference type="EMBL" id="CAUEEQ010019242">
    <property type="protein sequence ID" value="CAJ0941721.1"/>
    <property type="molecule type" value="Genomic_DNA"/>
</dbReference>
<dbReference type="SMART" id="SM00109">
    <property type="entry name" value="C1"/>
    <property type="match status" value="1"/>
</dbReference>
<evidence type="ECO:0000256" key="1">
    <source>
        <dbReference type="ARBA" id="ARBA00022723"/>
    </source>
</evidence>
<dbReference type="Gene3D" id="3.30.60.20">
    <property type="match status" value="1"/>
</dbReference>
<evidence type="ECO:0000259" key="3">
    <source>
        <dbReference type="PROSITE" id="PS50004"/>
    </source>
</evidence>
<dbReference type="InterPro" id="IPR002219">
    <property type="entry name" value="PKC_DAG/PE"/>
</dbReference>
<dbReference type="InterPro" id="IPR027080">
    <property type="entry name" value="Unc-13"/>
</dbReference>
<dbReference type="PANTHER" id="PTHR10480:SF8">
    <property type="entry name" value="PROTEIN UNC-13 HOMOLOG B"/>
    <property type="match status" value="1"/>
</dbReference>
<dbReference type="SUPFAM" id="SSF57889">
    <property type="entry name" value="Cysteine-rich domain"/>
    <property type="match status" value="1"/>
</dbReference>
<keyword evidence="2" id="KW-0862">Zinc</keyword>
<reference evidence="5" key="1">
    <citation type="submission" date="2023-07" db="EMBL/GenBank/DDBJ databases">
        <authorList>
            <person name="Stuckert A."/>
        </authorList>
    </citation>
    <scope>NUCLEOTIDE SEQUENCE</scope>
</reference>
<dbReference type="InterPro" id="IPR000008">
    <property type="entry name" value="C2_dom"/>
</dbReference>
<keyword evidence="6" id="KW-1185">Reference proteome</keyword>
<dbReference type="SUPFAM" id="SSF49562">
    <property type="entry name" value="C2 domain (Calcium/lipid-binding domain, CaLB)"/>
    <property type="match status" value="1"/>
</dbReference>
<protein>
    <submittedName>
        <fullName evidence="5">Uncharacterized protein</fullName>
    </submittedName>
</protein>
<evidence type="ECO:0000313" key="5">
    <source>
        <dbReference type="EMBL" id="CAJ0941721.1"/>
    </source>
</evidence>
<dbReference type="InterPro" id="IPR035892">
    <property type="entry name" value="C2_domain_sf"/>
</dbReference>
<feature type="domain" description="C2" evidence="3">
    <location>
        <begin position="211"/>
        <end position="273"/>
    </location>
</feature>
<evidence type="ECO:0000259" key="4">
    <source>
        <dbReference type="PROSITE" id="PS50081"/>
    </source>
</evidence>
<dbReference type="PROSITE" id="PS50004">
    <property type="entry name" value="C2"/>
    <property type="match status" value="1"/>
</dbReference>
<proteinExistence type="predicted"/>
<sequence>MKCAVYELRRSDFQCVTQDDGDPSKPPWFKGGGPAGGLYGIDSMPDLRKKKPIPLVSDLSLVQSRKAGITSAMATRTSLKDEDLKSHVYKKTLQALIYPISCTTPHNFEIWTATTPTYCYECEGLLWGIARQGMRCTECGVKCHEKCQDLLNADCLQRAAEKSSKHGAEDRTQNIIMAMKDRMKIRERNKPEIFEVIRDVFTVSKVIHAQQMKTVKQSVLDGTSKWSAKITITVLCAQGLQAKDKTGSSDPYVTVQVGKTKKRTKTIYGNLNP</sequence>
<dbReference type="Gene3D" id="2.60.40.150">
    <property type="entry name" value="C2 domain"/>
    <property type="match status" value="1"/>
</dbReference>
<gene>
    <name evidence="5" type="ORF">RIMI_LOCUS9324953</name>
</gene>
<dbReference type="PANTHER" id="PTHR10480">
    <property type="entry name" value="PROTEIN UNC-13 HOMOLOG"/>
    <property type="match status" value="1"/>
</dbReference>
<evidence type="ECO:0000313" key="6">
    <source>
        <dbReference type="Proteomes" id="UP001176940"/>
    </source>
</evidence>